<feature type="domain" description="Bacterial Ig" evidence="2">
    <location>
        <begin position="676"/>
        <end position="747"/>
    </location>
</feature>
<feature type="domain" description="Bacterial Ig" evidence="2">
    <location>
        <begin position="757"/>
        <end position="830"/>
    </location>
</feature>
<dbReference type="Gene3D" id="2.60.40.10">
    <property type="entry name" value="Immunoglobulins"/>
    <property type="match status" value="3"/>
</dbReference>
<proteinExistence type="predicted"/>
<feature type="domain" description="Bacterial Ig" evidence="4">
    <location>
        <begin position="839"/>
        <end position="916"/>
    </location>
</feature>
<sequence>MNKNFKKVAIALLATNVIASTVLTALPAVETHAAENKLNGVLQASQGITINPITNGDTQVTGHVVGGAGKQVTIGKFVASRIDYMGTTMADANGDFVLKMDPIEARQRYITVTCENGASTTSFVRYADPTLTATVTDAKVGDTVLHLKYANLPNTEMNYVPYNSVGTAYTSNQFYAGKTDANGNLDIQLSVPLKDGDSVEVSPSDYKILSRTFYRVFAQNPTVDQLKLNTNVSSITADKSIPATGNLDASLSSPYADKEITYTSSNPNVITVDSSGKWNVVGVGSATITVNPTKNPAIAKTIPVTVTDATATNAATTSVNDLFINNSPANSIKTTTDQAAINAAQTKVNAVTDTVKKAELQSYVTKAQNELNARIADKTAQTIAFAAVNDLFINNNPIYPIKDTTNQAAIDAAQAKVNLVVDAYVHGELQKQIDQAKAELAARAVTDQVKASVNNLFADAPTNSVLKDTTTQAMIDAASAQVNALPASTDKTKLQGEIATANTLFGQITQTTIAGLTSDATTVSGKGEPNSTIVIKNGSTTIASGKVASDGNYLFFITPQAGGSTITATVTKASNGKTSSASTKIVDETIVTTTINNLTAIDNTVSGKGEPNSSIVIKNGNVTIASGQTASDGNYLFFITPQAGGSTITATVTKASNGKISSASTTIADETIAQTTISALTADSTSVSGVGEPNATIVIKNGDTTIASGKIASDGSYLFNISKQSGGSTITATATKASNGKTSSASTKIADETIATTTINDVTATSTNVSGTGEPNADIVIKNGNTTIASGKTASNGSYLFNITPQAAGSTITATITKASNGKVSTASTLIPAALDYSLKANSYKVGTANLTGTYGKNIAKVRLFVNDKLVIQATTSNGTFTFPNIASFITKPTDKVEVVGVDGSYVERARVAVTVTGDPVYDYSLTANDYTLGNATLTGKYGKDVSKVRLWVNNVVVSQATTNADGTYTFDKVPSFVKLATDKVEVVGVNAAYNEVARKTVVTKGSSILDTSLTANNYAKGAANLTGTFGKDISKVRLWVNGAVVQQATTSNGNYTFTNIAKFILNKDDVVQVVGVDAQYNEKNRITVTKTGFDTLDNSLTAPADFTLNKDTAINGTMGTNVANVRLSVNGVIVKQAAKTGNTYSIAGANNYITSTTDVVKIIAVDAQYKEVASKNVTVKADSTVYDYALAVNPYIFGATTITGSYGKDVSAVRLWVNGAVVKTASNSNGTFTINGLASITSTTDKVEIVAVNAAFKEVARTTIQQ</sequence>
<name>A0A841Z8L6_9LIST</name>
<feature type="chain" id="PRO_5039172432" description="BIG2 domain-containing protein" evidence="1">
    <location>
        <begin position="25"/>
        <end position="1267"/>
    </location>
</feature>
<feature type="domain" description="Bacterial Ig" evidence="4">
    <location>
        <begin position="925"/>
        <end position="1003"/>
    </location>
</feature>
<protein>
    <recommendedName>
        <fullName evidence="7">BIG2 domain-containing protein</fullName>
    </recommendedName>
</protein>
<evidence type="ECO:0000259" key="3">
    <source>
        <dbReference type="Pfam" id="PF18449"/>
    </source>
</evidence>
<keyword evidence="1" id="KW-0732">Signal</keyword>
<dbReference type="RefSeq" id="WP_185426921.1">
    <property type="nucleotide sequence ID" value="NZ_JAARRL010000024.1"/>
</dbReference>
<dbReference type="Gene3D" id="2.60.40.1080">
    <property type="match status" value="1"/>
</dbReference>
<feature type="domain" description="Bacterial Ig" evidence="4">
    <location>
        <begin position="1192"/>
        <end position="1265"/>
    </location>
</feature>
<evidence type="ECO:0000259" key="2">
    <source>
        <dbReference type="Pfam" id="PF17936"/>
    </source>
</evidence>
<feature type="domain" description="Pesticidal crystal protein Cry1Aa" evidence="3">
    <location>
        <begin position="312"/>
        <end position="373"/>
    </location>
</feature>
<evidence type="ECO:0000256" key="1">
    <source>
        <dbReference type="SAM" id="SignalP"/>
    </source>
</evidence>
<feature type="domain" description="Pesticidal crystal protein Cry1Aa" evidence="3">
    <location>
        <begin position="380"/>
        <end position="440"/>
    </location>
</feature>
<gene>
    <name evidence="5" type="ORF">HB943_13075</name>
</gene>
<dbReference type="InterPro" id="IPR046746">
    <property type="entry name" value="Big_15"/>
</dbReference>
<reference evidence="5 6" key="1">
    <citation type="submission" date="2020-03" db="EMBL/GenBank/DDBJ databases">
        <title>Soil Listeria distribution.</title>
        <authorList>
            <person name="Liao J."/>
            <person name="Wiedmann M."/>
        </authorList>
    </citation>
    <scope>NUCLEOTIDE SEQUENCE [LARGE SCALE GENOMIC DNA]</scope>
    <source>
        <strain evidence="5 6">FSL L7-1523</strain>
    </source>
</reference>
<dbReference type="Proteomes" id="UP000564536">
    <property type="component" value="Unassembled WGS sequence"/>
</dbReference>
<dbReference type="SUPFAM" id="SSF49373">
    <property type="entry name" value="Invasin/intimin cell-adhesion fragments"/>
    <property type="match status" value="1"/>
</dbReference>
<evidence type="ECO:0000313" key="6">
    <source>
        <dbReference type="Proteomes" id="UP000564536"/>
    </source>
</evidence>
<organism evidence="5 6">
    <name type="scientific">Listeria weihenstephanensis</name>
    <dbReference type="NCBI Taxonomy" id="1006155"/>
    <lineage>
        <taxon>Bacteria</taxon>
        <taxon>Bacillati</taxon>
        <taxon>Bacillota</taxon>
        <taxon>Bacilli</taxon>
        <taxon>Bacillales</taxon>
        <taxon>Listeriaceae</taxon>
        <taxon>Listeria</taxon>
    </lineage>
</organism>
<accession>A0A841Z8L6</accession>
<evidence type="ECO:0000313" key="5">
    <source>
        <dbReference type="EMBL" id="MBC1501538.1"/>
    </source>
</evidence>
<evidence type="ECO:0008006" key="7">
    <source>
        <dbReference type="Google" id="ProtNLM"/>
    </source>
</evidence>
<feature type="domain" description="Bacterial Ig" evidence="4">
    <location>
        <begin position="1013"/>
        <end position="1088"/>
    </location>
</feature>
<feature type="domain" description="Pesticidal crystal protein Cry1Aa" evidence="3">
    <location>
        <begin position="451"/>
        <end position="505"/>
    </location>
</feature>
<evidence type="ECO:0000259" key="4">
    <source>
        <dbReference type="Pfam" id="PF20622"/>
    </source>
</evidence>
<dbReference type="Pfam" id="PF18449">
    <property type="entry name" value="Endotoxin_C2"/>
    <property type="match status" value="3"/>
</dbReference>
<feature type="domain" description="Bacterial Ig" evidence="4">
    <location>
        <begin position="1103"/>
        <end position="1181"/>
    </location>
</feature>
<dbReference type="Pfam" id="PF17936">
    <property type="entry name" value="Big_6"/>
    <property type="match status" value="4"/>
</dbReference>
<feature type="domain" description="Bacterial Ig" evidence="2">
    <location>
        <begin position="594"/>
        <end position="667"/>
    </location>
</feature>
<comment type="caution">
    <text evidence="5">The sequence shown here is derived from an EMBL/GenBank/DDBJ whole genome shotgun (WGS) entry which is preliminary data.</text>
</comment>
<dbReference type="InterPro" id="IPR041498">
    <property type="entry name" value="Big_6"/>
</dbReference>
<feature type="domain" description="Bacterial Ig" evidence="2">
    <location>
        <begin position="515"/>
        <end position="583"/>
    </location>
</feature>
<dbReference type="InterPro" id="IPR054544">
    <property type="entry name" value="Pest_crys_Cry1Aa_dom-IV"/>
</dbReference>
<dbReference type="InterPro" id="IPR013783">
    <property type="entry name" value="Ig-like_fold"/>
</dbReference>
<dbReference type="InterPro" id="IPR008964">
    <property type="entry name" value="Invasin/intimin_cell_adhesion"/>
</dbReference>
<dbReference type="EMBL" id="JAARRL010000024">
    <property type="protein sequence ID" value="MBC1501538.1"/>
    <property type="molecule type" value="Genomic_DNA"/>
</dbReference>
<feature type="signal peptide" evidence="1">
    <location>
        <begin position="1"/>
        <end position="24"/>
    </location>
</feature>
<dbReference type="AlphaFoldDB" id="A0A841Z8L6"/>
<dbReference type="Pfam" id="PF20622">
    <property type="entry name" value="Big_15"/>
    <property type="match status" value="5"/>
</dbReference>